<keyword evidence="3 10" id="KW-0479">Metal-binding</keyword>
<organism evidence="11 12">
    <name type="scientific">Kytococcus sedentarius (strain ATCC 14392 / DSM 20547 / JCM 11482 / CCUG 33030 / NBRC 15357 / NCTC 11040 / CCM 314 / 541)</name>
    <name type="common">Micrococcus sedentarius</name>
    <dbReference type="NCBI Taxonomy" id="478801"/>
    <lineage>
        <taxon>Bacteria</taxon>
        <taxon>Bacillati</taxon>
        <taxon>Actinomycetota</taxon>
        <taxon>Actinomycetes</taxon>
        <taxon>Micrococcales</taxon>
        <taxon>Kytococcaceae</taxon>
        <taxon>Kytococcus</taxon>
    </lineage>
</organism>
<dbReference type="PANTHER" id="PTHR11067">
    <property type="entry name" value="INOSINE TRIPHOSPHATE PYROPHOSPHATASE/HAM1 PROTEIN"/>
    <property type="match status" value="1"/>
</dbReference>
<dbReference type="GO" id="GO:0036220">
    <property type="term" value="F:ITP diphosphatase activity"/>
    <property type="evidence" value="ECO:0007669"/>
    <property type="project" value="UniProtKB-UniRule"/>
</dbReference>
<dbReference type="GO" id="GO:0009117">
    <property type="term" value="P:nucleotide metabolic process"/>
    <property type="evidence" value="ECO:0007669"/>
    <property type="project" value="UniProtKB-KW"/>
</dbReference>
<reference evidence="11 12" key="1">
    <citation type="journal article" date="2009" name="Stand. Genomic Sci.">
        <title>Complete genome sequence of Kytococcus sedentarius type strain (541).</title>
        <authorList>
            <person name="Sims D."/>
            <person name="Brettin T."/>
            <person name="Detter J.C."/>
            <person name="Han C."/>
            <person name="Lapidus A."/>
            <person name="Copeland A."/>
            <person name="Glavina Del Rio T."/>
            <person name="Nolan M."/>
            <person name="Chen F."/>
            <person name="Lucas S."/>
            <person name="Tice H."/>
            <person name="Cheng J.F."/>
            <person name="Bruce D."/>
            <person name="Goodwin L."/>
            <person name="Pitluck S."/>
            <person name="Ovchinnikova G."/>
            <person name="Pati A."/>
            <person name="Ivanova N."/>
            <person name="Mavrommatis K."/>
            <person name="Chen A."/>
            <person name="Palaniappan K."/>
            <person name="D'haeseleer P."/>
            <person name="Chain P."/>
            <person name="Bristow J."/>
            <person name="Eisen J.A."/>
            <person name="Markowitz V."/>
            <person name="Hugenholtz P."/>
            <person name="Schneider S."/>
            <person name="Goker M."/>
            <person name="Pukall R."/>
            <person name="Kyrpides N.C."/>
            <person name="Klenk H.P."/>
        </authorList>
    </citation>
    <scope>NUCLEOTIDE SEQUENCE [LARGE SCALE GENOMIC DNA]</scope>
    <source>
        <strain evidence="12">ATCC 14392 / DSM 20547 / JCM 11482 / CCUG 33030 / NBRC 15357 / NCTC 11040 / CCM 314 / 541</strain>
    </source>
</reference>
<evidence type="ECO:0000313" key="11">
    <source>
        <dbReference type="EMBL" id="ACV06042.1"/>
    </source>
</evidence>
<comment type="similarity">
    <text evidence="1 10">Belongs to the HAM1 NTPase family.</text>
</comment>
<keyword evidence="5 10" id="KW-0378">Hydrolase</keyword>
<dbReference type="Gene3D" id="3.90.950.10">
    <property type="match status" value="2"/>
</dbReference>
<evidence type="ECO:0000256" key="6">
    <source>
        <dbReference type="ARBA" id="ARBA00022842"/>
    </source>
</evidence>
<protein>
    <recommendedName>
        <fullName evidence="10">dITP/XTP pyrophosphatase</fullName>
        <ecNumber evidence="10">3.6.1.66</ecNumber>
    </recommendedName>
    <alternativeName>
        <fullName evidence="10">Non-canonical purine NTP pyrophosphatase</fullName>
    </alternativeName>
    <alternativeName>
        <fullName evidence="10">Non-standard purine NTP pyrophosphatase</fullName>
    </alternativeName>
    <alternativeName>
        <fullName evidence="10">Nucleoside-triphosphate diphosphatase</fullName>
    </alternativeName>
    <alternativeName>
        <fullName evidence="10">Nucleoside-triphosphate pyrophosphatase</fullName>
        <shortName evidence="10">NTPase</shortName>
    </alternativeName>
</protein>
<dbReference type="GO" id="GO:0017111">
    <property type="term" value="F:ribonucleoside triphosphate phosphatase activity"/>
    <property type="evidence" value="ECO:0007669"/>
    <property type="project" value="InterPro"/>
</dbReference>
<dbReference type="KEGG" id="kse:Ksed_09960"/>
<evidence type="ECO:0000256" key="2">
    <source>
        <dbReference type="ARBA" id="ARBA00011738"/>
    </source>
</evidence>
<feature type="binding site" evidence="10">
    <location>
        <begin position="10"/>
        <end position="15"/>
    </location>
    <ligand>
        <name>substrate</name>
    </ligand>
</feature>
<evidence type="ECO:0000256" key="8">
    <source>
        <dbReference type="ARBA" id="ARBA00051875"/>
    </source>
</evidence>
<dbReference type="eggNOG" id="COG0127">
    <property type="taxonomic scope" value="Bacteria"/>
</dbReference>
<evidence type="ECO:0000256" key="1">
    <source>
        <dbReference type="ARBA" id="ARBA00008023"/>
    </source>
</evidence>
<dbReference type="Pfam" id="PF01725">
    <property type="entry name" value="Ham1p_like"/>
    <property type="match status" value="2"/>
</dbReference>
<dbReference type="InterPro" id="IPR029001">
    <property type="entry name" value="ITPase-like_fam"/>
</dbReference>
<dbReference type="RefSeq" id="WP_015778987.1">
    <property type="nucleotide sequence ID" value="NC_013169.1"/>
</dbReference>
<sequence length="272" mass="27979">MAARRIVLATRNKGKVPELQRILSEVLPGETEVVTLADVAPGAPDVVENGVTFEANSLLKARAACELTGLPAIADDSGLCVDVLGGAPGIFSARWSGGLVDSTGAGPGADRDADNIALLLAQLADVPDEERGAHFACVMSYVDPDGLELTARGEMQGVILRERQGEYGFGYDPIFGVDATEFDDAEQPQVQAVGPSSRNGSDVPDVISEVAAEGHASEVAADAAAKVGDDTPFTAGDDGAVSAAELPPEVKNAISHRGRAVRKLAAQLAPVV</sequence>
<feature type="active site" description="Proton acceptor" evidence="10">
    <location>
        <position position="76"/>
    </location>
</feature>
<feature type="binding site" evidence="10">
    <location>
        <position position="77"/>
    </location>
    <ligand>
        <name>substrate</name>
    </ligand>
</feature>
<dbReference type="HOGENOM" id="CLU_082080_0_1_11"/>
<evidence type="ECO:0000256" key="3">
    <source>
        <dbReference type="ARBA" id="ARBA00022723"/>
    </source>
</evidence>
<comment type="cofactor">
    <cofactor evidence="10">
        <name>Mg(2+)</name>
        <dbReference type="ChEBI" id="CHEBI:18420"/>
    </cofactor>
    <text evidence="10">Binds 1 Mg(2+) ion per subunit.</text>
</comment>
<comment type="caution">
    <text evidence="10">Lacks conserved residue(s) required for the propagation of feature annotation.</text>
</comment>
<keyword evidence="7 10" id="KW-0546">Nucleotide metabolism</keyword>
<proteinExistence type="inferred from homology"/>
<keyword evidence="6 10" id="KW-0460">Magnesium</keyword>
<evidence type="ECO:0000256" key="4">
    <source>
        <dbReference type="ARBA" id="ARBA00022741"/>
    </source>
</evidence>
<feature type="binding site" evidence="10">
    <location>
        <position position="76"/>
    </location>
    <ligand>
        <name>Mg(2+)</name>
        <dbReference type="ChEBI" id="CHEBI:18420"/>
    </ligand>
</feature>
<comment type="function">
    <text evidence="10">Pyrophosphatase that catalyzes the hydrolysis of nucleoside triphosphates to their monophosphate derivatives, with a high preference for the non-canonical purine nucleotides XTP (xanthosine triphosphate), dITP (deoxyinosine triphosphate) and ITP. Seems to function as a house-cleaning enzyme that removes non-canonical purine nucleotides from the nucleotide pool, thus preventing their incorporation into DNA/RNA and avoiding chromosomal lesions.</text>
</comment>
<evidence type="ECO:0000313" key="12">
    <source>
        <dbReference type="Proteomes" id="UP000006666"/>
    </source>
</evidence>
<dbReference type="SUPFAM" id="SSF52972">
    <property type="entry name" value="ITPase-like"/>
    <property type="match status" value="2"/>
</dbReference>
<feature type="binding site" evidence="10">
    <location>
        <position position="251"/>
    </location>
    <ligand>
        <name>substrate</name>
    </ligand>
</feature>
<dbReference type="Proteomes" id="UP000006666">
    <property type="component" value="Chromosome"/>
</dbReference>
<dbReference type="EMBL" id="CP001686">
    <property type="protein sequence ID" value="ACV06042.1"/>
    <property type="molecule type" value="Genomic_DNA"/>
</dbReference>
<accession>C7NG42</accession>
<dbReference type="GO" id="GO:0046872">
    <property type="term" value="F:metal ion binding"/>
    <property type="evidence" value="ECO:0007669"/>
    <property type="project" value="UniProtKB-KW"/>
</dbReference>
<dbReference type="GO" id="GO:0009146">
    <property type="term" value="P:purine nucleoside triphosphate catabolic process"/>
    <property type="evidence" value="ECO:0007669"/>
    <property type="project" value="UniProtKB-UniRule"/>
</dbReference>
<evidence type="ECO:0000256" key="10">
    <source>
        <dbReference type="HAMAP-Rule" id="MF_01405"/>
    </source>
</evidence>
<dbReference type="STRING" id="478801.Ksed_09960"/>
<feature type="binding site" evidence="10">
    <location>
        <begin position="256"/>
        <end position="257"/>
    </location>
    <ligand>
        <name>substrate</name>
    </ligand>
</feature>
<keyword evidence="12" id="KW-1185">Reference proteome</keyword>
<dbReference type="InterPro" id="IPR020922">
    <property type="entry name" value="dITP/XTP_pyrophosphatase"/>
</dbReference>
<evidence type="ECO:0000256" key="7">
    <source>
        <dbReference type="ARBA" id="ARBA00023080"/>
    </source>
</evidence>
<dbReference type="GO" id="GO:0035870">
    <property type="term" value="F:dITP diphosphatase activity"/>
    <property type="evidence" value="ECO:0007669"/>
    <property type="project" value="UniProtKB-UniRule"/>
</dbReference>
<dbReference type="HAMAP" id="MF_01405">
    <property type="entry name" value="Non_canon_purine_NTPase"/>
    <property type="match status" value="1"/>
</dbReference>
<evidence type="ECO:0000256" key="5">
    <source>
        <dbReference type="ARBA" id="ARBA00022801"/>
    </source>
</evidence>
<dbReference type="EC" id="3.6.1.66" evidence="10"/>
<evidence type="ECO:0000256" key="9">
    <source>
        <dbReference type="ARBA" id="ARBA00052017"/>
    </source>
</evidence>
<dbReference type="GO" id="GO:0000166">
    <property type="term" value="F:nucleotide binding"/>
    <property type="evidence" value="ECO:0007669"/>
    <property type="project" value="UniProtKB-KW"/>
</dbReference>
<comment type="catalytic activity">
    <reaction evidence="8 10">
        <text>dITP + H2O = dIMP + diphosphate + H(+)</text>
        <dbReference type="Rhea" id="RHEA:28342"/>
        <dbReference type="ChEBI" id="CHEBI:15377"/>
        <dbReference type="ChEBI" id="CHEBI:15378"/>
        <dbReference type="ChEBI" id="CHEBI:33019"/>
        <dbReference type="ChEBI" id="CHEBI:61194"/>
        <dbReference type="ChEBI" id="CHEBI:61382"/>
        <dbReference type="EC" id="3.6.1.66"/>
    </reaction>
</comment>
<comment type="catalytic activity">
    <reaction evidence="9 10">
        <text>XTP + H2O = XMP + diphosphate + H(+)</text>
        <dbReference type="Rhea" id="RHEA:28610"/>
        <dbReference type="ChEBI" id="CHEBI:15377"/>
        <dbReference type="ChEBI" id="CHEBI:15378"/>
        <dbReference type="ChEBI" id="CHEBI:33019"/>
        <dbReference type="ChEBI" id="CHEBI:57464"/>
        <dbReference type="ChEBI" id="CHEBI:61314"/>
        <dbReference type="EC" id="3.6.1.66"/>
    </reaction>
</comment>
<dbReference type="InterPro" id="IPR002637">
    <property type="entry name" value="RdgB/HAM1"/>
</dbReference>
<dbReference type="FunFam" id="3.90.950.10:FF:000001">
    <property type="entry name" value="dITP/XTP pyrophosphatase"/>
    <property type="match status" value="1"/>
</dbReference>
<comment type="subunit">
    <text evidence="2 10">Homodimer.</text>
</comment>
<name>C7NG42_KYTSD</name>
<dbReference type="AlphaFoldDB" id="C7NG42"/>
<dbReference type="GO" id="GO:0005829">
    <property type="term" value="C:cytosol"/>
    <property type="evidence" value="ECO:0007669"/>
    <property type="project" value="TreeGrafter"/>
</dbReference>
<dbReference type="GO" id="GO:0036222">
    <property type="term" value="F:XTP diphosphatase activity"/>
    <property type="evidence" value="ECO:0007669"/>
    <property type="project" value="UniProtKB-UniRule"/>
</dbReference>
<gene>
    <name evidence="11" type="ordered locus">Ksed_09960</name>
</gene>
<feature type="binding site" evidence="10">
    <location>
        <begin position="169"/>
        <end position="172"/>
    </location>
    <ligand>
        <name>substrate</name>
    </ligand>
</feature>
<dbReference type="CDD" id="cd00515">
    <property type="entry name" value="HAM1"/>
    <property type="match status" value="1"/>
</dbReference>
<keyword evidence="4 10" id="KW-0547">Nucleotide-binding</keyword>
<comment type="catalytic activity">
    <reaction evidence="10">
        <text>ITP + H2O = IMP + diphosphate + H(+)</text>
        <dbReference type="Rhea" id="RHEA:29399"/>
        <dbReference type="ChEBI" id="CHEBI:15377"/>
        <dbReference type="ChEBI" id="CHEBI:15378"/>
        <dbReference type="ChEBI" id="CHEBI:33019"/>
        <dbReference type="ChEBI" id="CHEBI:58053"/>
        <dbReference type="ChEBI" id="CHEBI:61402"/>
        <dbReference type="EC" id="3.6.1.66"/>
    </reaction>
</comment>
<dbReference type="PANTHER" id="PTHR11067:SF9">
    <property type="entry name" value="INOSINE TRIPHOSPHATE PYROPHOSPHATASE"/>
    <property type="match status" value="1"/>
</dbReference>